<comment type="caution">
    <text evidence="12">The sequence shown here is derived from an EMBL/GenBank/DDBJ whole genome shotgun (WGS) entry which is preliminary data.</text>
</comment>
<dbReference type="NCBIfam" id="NF006830">
    <property type="entry name" value="PRK09355.1"/>
    <property type="match status" value="1"/>
</dbReference>
<keyword evidence="5 11" id="KW-0479">Metal-binding</keyword>
<keyword evidence="9 11" id="KW-0460">Magnesium</keyword>
<comment type="pathway">
    <text evidence="3 11">Cofactor biosynthesis; thiamine diphosphate biosynthesis; 4-methyl-5-(2-phosphoethyl)-thiazole from 5-(2-hydroxyethyl)-4-methylthiazole: step 1/1.</text>
</comment>
<comment type="cofactor">
    <cofactor evidence="2 11">
        <name>Mg(2+)</name>
        <dbReference type="ChEBI" id="CHEBI:18420"/>
    </cofactor>
</comment>
<comment type="catalytic activity">
    <reaction evidence="1 11">
        <text>5-(2-hydroxyethyl)-4-methylthiazole + ATP = 4-methyl-5-(2-phosphooxyethyl)-thiazole + ADP + H(+)</text>
        <dbReference type="Rhea" id="RHEA:24212"/>
        <dbReference type="ChEBI" id="CHEBI:15378"/>
        <dbReference type="ChEBI" id="CHEBI:17957"/>
        <dbReference type="ChEBI" id="CHEBI:30616"/>
        <dbReference type="ChEBI" id="CHEBI:58296"/>
        <dbReference type="ChEBI" id="CHEBI:456216"/>
        <dbReference type="EC" id="2.7.1.50"/>
    </reaction>
</comment>
<dbReference type="InterPro" id="IPR029056">
    <property type="entry name" value="Ribokinase-like"/>
</dbReference>
<dbReference type="EMBL" id="JAUSUK010000002">
    <property type="protein sequence ID" value="MDQ0326768.1"/>
    <property type="molecule type" value="Genomic_DNA"/>
</dbReference>
<feature type="binding site" evidence="11">
    <location>
        <position position="169"/>
    </location>
    <ligand>
        <name>ATP</name>
        <dbReference type="ChEBI" id="CHEBI:30616"/>
    </ligand>
</feature>
<dbReference type="SUPFAM" id="SSF53613">
    <property type="entry name" value="Ribokinase-like"/>
    <property type="match status" value="1"/>
</dbReference>
<proteinExistence type="inferred from homology"/>
<evidence type="ECO:0000313" key="13">
    <source>
        <dbReference type="Proteomes" id="UP001230253"/>
    </source>
</evidence>
<evidence type="ECO:0000313" key="12">
    <source>
        <dbReference type="EMBL" id="MDQ0326768.1"/>
    </source>
</evidence>
<organism evidence="12 13">
    <name type="scientific">Rhodopseudomonas julia</name>
    <dbReference type="NCBI Taxonomy" id="200617"/>
    <lineage>
        <taxon>Bacteria</taxon>
        <taxon>Pseudomonadati</taxon>
        <taxon>Pseudomonadota</taxon>
        <taxon>Alphaproteobacteria</taxon>
        <taxon>Hyphomicrobiales</taxon>
        <taxon>Nitrobacteraceae</taxon>
        <taxon>Rhodopseudomonas</taxon>
    </lineage>
</organism>
<keyword evidence="7 11" id="KW-0418">Kinase</keyword>
<keyword evidence="6 11" id="KW-0547">Nucleotide-binding</keyword>
<reference evidence="12 13" key="1">
    <citation type="submission" date="2023-07" db="EMBL/GenBank/DDBJ databases">
        <title>Genomic Encyclopedia of Type Strains, Phase IV (KMG-IV): sequencing the most valuable type-strain genomes for metagenomic binning, comparative biology and taxonomic classification.</title>
        <authorList>
            <person name="Goeker M."/>
        </authorList>
    </citation>
    <scope>NUCLEOTIDE SEQUENCE [LARGE SCALE GENOMIC DNA]</scope>
    <source>
        <strain evidence="12 13">DSM 11549</strain>
    </source>
</reference>
<dbReference type="CDD" id="cd01170">
    <property type="entry name" value="THZ_kinase"/>
    <property type="match status" value="1"/>
</dbReference>
<keyword evidence="13" id="KW-1185">Reference proteome</keyword>
<sequence length="273" mass="27604">MAMTIDEVFVALTDLRARQPLVQNITNFVSMSVSANALLALGASPAMVHAEEEVGDFAKLADALVVNIGTLSPAWLRAMKKAAEAMGEQQKPWVLDPVATGATPYRSEAASTLLSLRPTIVRGNASEIMSLAGEAGALGKGVDSLAGSDQAVEAAKALARTSGSVVAVTGTTDYATDGEEVVSVTGGHALMPRSTALGCALSACVAAFSAVRPPLAAATAGLAVYAAAGRIAGERCDNGPGHLPAELCDALFRMDKDLLAAHCAIGAGSGEAE</sequence>
<evidence type="ECO:0000256" key="6">
    <source>
        <dbReference type="ARBA" id="ARBA00022741"/>
    </source>
</evidence>
<dbReference type="EC" id="2.7.1.50" evidence="11"/>
<keyword evidence="8 11" id="KW-0067">ATP-binding</keyword>
<evidence type="ECO:0000256" key="2">
    <source>
        <dbReference type="ARBA" id="ARBA00001946"/>
    </source>
</evidence>
<gene>
    <name evidence="11" type="primary">thiM</name>
    <name evidence="12" type="ORF">J2R99_002637</name>
</gene>
<evidence type="ECO:0000256" key="4">
    <source>
        <dbReference type="ARBA" id="ARBA00022679"/>
    </source>
</evidence>
<protein>
    <recommendedName>
        <fullName evidence="11">Hydroxyethylthiazole kinase</fullName>
        <ecNumber evidence="11">2.7.1.50</ecNumber>
    </recommendedName>
    <alternativeName>
        <fullName evidence="11">4-methyl-5-beta-hydroxyethylthiazole kinase</fullName>
        <shortName evidence="11">TH kinase</shortName>
        <shortName evidence="11">Thz kinase</shortName>
    </alternativeName>
</protein>
<comment type="function">
    <text evidence="11">Catalyzes the phosphorylation of the hydroxyl group of 4-methyl-5-beta-hydroxyethylthiazole (THZ).</text>
</comment>
<evidence type="ECO:0000256" key="8">
    <source>
        <dbReference type="ARBA" id="ARBA00022840"/>
    </source>
</evidence>
<dbReference type="RefSeq" id="WP_307154901.1">
    <property type="nucleotide sequence ID" value="NZ_JAUSUK010000002.1"/>
</dbReference>
<keyword evidence="10 11" id="KW-0784">Thiamine biosynthesis</keyword>
<dbReference type="Gene3D" id="3.40.1190.20">
    <property type="match status" value="1"/>
</dbReference>
<dbReference type="PRINTS" id="PR01099">
    <property type="entry name" value="HYETHTZKNASE"/>
</dbReference>
<dbReference type="GO" id="GO:0004417">
    <property type="term" value="F:hydroxyethylthiazole kinase activity"/>
    <property type="evidence" value="ECO:0007669"/>
    <property type="project" value="UniProtKB-EC"/>
</dbReference>
<feature type="binding site" evidence="11">
    <location>
        <position position="196"/>
    </location>
    <ligand>
        <name>substrate</name>
    </ligand>
</feature>
<evidence type="ECO:0000256" key="5">
    <source>
        <dbReference type="ARBA" id="ARBA00022723"/>
    </source>
</evidence>
<dbReference type="InterPro" id="IPR000417">
    <property type="entry name" value="Hyethyz_kinase"/>
</dbReference>
<accession>A0ABU0C9B1</accession>
<evidence type="ECO:0000256" key="9">
    <source>
        <dbReference type="ARBA" id="ARBA00022842"/>
    </source>
</evidence>
<evidence type="ECO:0000256" key="1">
    <source>
        <dbReference type="ARBA" id="ARBA00001771"/>
    </source>
</evidence>
<keyword evidence="4 11" id="KW-0808">Transferase</keyword>
<name>A0ABU0C9B1_9BRAD</name>
<dbReference type="HAMAP" id="MF_00228">
    <property type="entry name" value="Thz_kinase"/>
    <property type="match status" value="1"/>
</dbReference>
<comment type="similarity">
    <text evidence="11">Belongs to the Thz kinase family.</text>
</comment>
<dbReference type="NCBIfam" id="TIGR00694">
    <property type="entry name" value="thiM"/>
    <property type="match status" value="1"/>
</dbReference>
<dbReference type="PIRSF" id="PIRSF000513">
    <property type="entry name" value="Thz_kinase"/>
    <property type="match status" value="1"/>
</dbReference>
<evidence type="ECO:0000256" key="11">
    <source>
        <dbReference type="HAMAP-Rule" id="MF_00228"/>
    </source>
</evidence>
<dbReference type="Pfam" id="PF02110">
    <property type="entry name" value="HK"/>
    <property type="match status" value="1"/>
</dbReference>
<dbReference type="Proteomes" id="UP001230253">
    <property type="component" value="Unassembled WGS sequence"/>
</dbReference>
<feature type="binding site" evidence="11">
    <location>
        <position position="122"/>
    </location>
    <ligand>
        <name>ATP</name>
        <dbReference type="ChEBI" id="CHEBI:30616"/>
    </ligand>
</feature>
<feature type="binding site" evidence="11">
    <location>
        <position position="47"/>
    </location>
    <ligand>
        <name>substrate</name>
    </ligand>
</feature>
<evidence type="ECO:0000256" key="10">
    <source>
        <dbReference type="ARBA" id="ARBA00022977"/>
    </source>
</evidence>
<evidence type="ECO:0000256" key="3">
    <source>
        <dbReference type="ARBA" id="ARBA00004868"/>
    </source>
</evidence>
<evidence type="ECO:0000256" key="7">
    <source>
        <dbReference type="ARBA" id="ARBA00022777"/>
    </source>
</evidence>